<comment type="caution">
    <text evidence="2">The sequence shown here is derived from an EMBL/GenBank/DDBJ whole genome shotgun (WGS) entry which is preliminary data.</text>
</comment>
<organism evidence="2 3">
    <name type="scientific">Marinilactibacillus psychrotolerans</name>
    <dbReference type="NCBI Taxonomy" id="191770"/>
    <lineage>
        <taxon>Bacteria</taxon>
        <taxon>Bacillati</taxon>
        <taxon>Bacillota</taxon>
        <taxon>Bacilli</taxon>
        <taxon>Lactobacillales</taxon>
        <taxon>Carnobacteriaceae</taxon>
        <taxon>Marinilactibacillus</taxon>
    </lineage>
</organism>
<dbReference type="AlphaFoldDB" id="A0AAV3WRD4"/>
<reference evidence="2" key="1">
    <citation type="submission" date="2019-08" db="EMBL/GenBank/DDBJ databases">
        <title>Marinilactibacillus psychrotolerans M13-2T whole genome sequencing project.</title>
        <authorList>
            <person name="Ishikawa M."/>
            <person name="Suzuki T."/>
            <person name="Matsutani M."/>
        </authorList>
    </citation>
    <scope>NUCLEOTIDE SEQUENCE</scope>
    <source>
        <strain evidence="2">M13-2T</strain>
    </source>
</reference>
<keyword evidence="1" id="KW-0472">Membrane</keyword>
<protein>
    <recommendedName>
        <fullName evidence="4">DUF3953 domain-containing protein</fullName>
    </recommendedName>
</protein>
<evidence type="ECO:0000256" key="1">
    <source>
        <dbReference type="SAM" id="Phobius"/>
    </source>
</evidence>
<accession>A0AAV3WRD4</accession>
<dbReference type="EMBL" id="BKBI01000016">
    <property type="protein sequence ID" value="GEQ36499.1"/>
    <property type="molecule type" value="Genomic_DNA"/>
</dbReference>
<gene>
    <name evidence="2" type="ORF">M132T_20070</name>
</gene>
<dbReference type="Proteomes" id="UP000887127">
    <property type="component" value="Unassembled WGS sequence"/>
</dbReference>
<evidence type="ECO:0000313" key="2">
    <source>
        <dbReference type="EMBL" id="GEQ36499.1"/>
    </source>
</evidence>
<feature type="transmembrane region" description="Helical" evidence="1">
    <location>
        <begin position="55"/>
        <end position="73"/>
    </location>
</feature>
<evidence type="ECO:0000313" key="3">
    <source>
        <dbReference type="Proteomes" id="UP000887127"/>
    </source>
</evidence>
<feature type="transmembrane region" description="Helical" evidence="1">
    <location>
        <begin position="12"/>
        <end position="43"/>
    </location>
</feature>
<evidence type="ECO:0008006" key="4">
    <source>
        <dbReference type="Google" id="ProtNLM"/>
    </source>
</evidence>
<keyword evidence="1" id="KW-0812">Transmembrane</keyword>
<name>A0AAV3WRD4_9LACT</name>
<proteinExistence type="predicted"/>
<keyword evidence="1" id="KW-1133">Transmembrane helix</keyword>
<sequence length="74" mass="8184">MLKRSRQLVALLTFIISLYTLLTQSFGLLYIVFTGLGITSLLIATEEFVENHKNTSVAFVGASVFVLYVALITI</sequence>